<keyword evidence="5" id="KW-0378">Hydrolase</keyword>
<dbReference type="InterPro" id="IPR008594">
    <property type="entry name" value="DcpS/DCS2"/>
</dbReference>
<dbReference type="SUPFAM" id="SSF54197">
    <property type="entry name" value="HIT-like"/>
    <property type="match status" value="1"/>
</dbReference>
<dbReference type="GO" id="GO:0000340">
    <property type="term" value="F:RNA 7-methylguanosine cap binding"/>
    <property type="evidence" value="ECO:0007669"/>
    <property type="project" value="TreeGrafter"/>
</dbReference>
<dbReference type="FunFam" id="3.30.428.10:FF:000006">
    <property type="entry name" value="m7GpppX diphosphatase"/>
    <property type="match status" value="1"/>
</dbReference>
<dbReference type="PANTHER" id="PTHR12978">
    <property type="entry name" value="HISTIDINE TRIAD HIT PROTEIN MEMBER"/>
    <property type="match status" value="1"/>
</dbReference>
<dbReference type="EMBL" id="GFPF01009544">
    <property type="protein sequence ID" value="MAA20690.1"/>
    <property type="molecule type" value="Transcribed_RNA"/>
</dbReference>
<sequence>MLAAKRAACDGEVVDESTKKAKLDNAATAFQHVSSFGDFKPRRILSEDARTKFMAVEGTFGGDASDSAAAVVVVEKTPFSRENYELVFTADTKLEETFHNDVYTSYGGKLSAALNGRPSKLWEETNPDWAPTLLLGYSTCHEDPAPYDRMNIERLQKDEADVAAVVESIGTGSNNAVEGQPPSEDESHMERNKPGLTATVICPATQKHVDKYLFKPQHMITETPKLYKEVTEPYITSQQLSLQWVYNILEHKKESERILFEDPDPETGFILLPDMKWDTKQPENLYVLAICHKHGIRSLRDLTADHLSLLRNINEKVKAALLLQFGVPSHRLRGYLHYQPSYYHLHVHFSVLGFDAPGTQVERAHLLSTVISNLEAFPDYYQKATLGFTVKEGDGLHAKYKEAGYFD</sequence>
<evidence type="ECO:0000256" key="4">
    <source>
        <dbReference type="ARBA" id="ARBA00015636"/>
    </source>
</evidence>
<organism evidence="13">
    <name type="scientific">Rhipicephalus zambeziensis</name>
    <dbReference type="NCBI Taxonomy" id="60191"/>
    <lineage>
        <taxon>Eukaryota</taxon>
        <taxon>Metazoa</taxon>
        <taxon>Ecdysozoa</taxon>
        <taxon>Arthropoda</taxon>
        <taxon>Chelicerata</taxon>
        <taxon>Arachnida</taxon>
        <taxon>Acari</taxon>
        <taxon>Parasitiformes</taxon>
        <taxon>Ixodida</taxon>
        <taxon>Ixodoidea</taxon>
        <taxon>Ixodidae</taxon>
        <taxon>Rhipicephalinae</taxon>
        <taxon>Rhipicephalus</taxon>
        <taxon>Rhipicephalus</taxon>
    </lineage>
</organism>
<evidence type="ECO:0000256" key="3">
    <source>
        <dbReference type="ARBA" id="ARBA00012520"/>
    </source>
</evidence>
<comment type="catalytic activity">
    <reaction evidence="9">
        <text>a 5'-end (N(7)-methyl 5'-triphosphoguanosine)-ribonucleoside in mRNA + H2O = N(7)-methyl-GMP + a 5'-end diphospho-ribonucleoside in mRNA + 2 H(+)</text>
        <dbReference type="Rhea" id="RHEA:65388"/>
        <dbReference type="Rhea" id="RHEA-COMP:17165"/>
        <dbReference type="Rhea" id="RHEA-COMP:17167"/>
        <dbReference type="ChEBI" id="CHEBI:15377"/>
        <dbReference type="ChEBI" id="CHEBI:15378"/>
        <dbReference type="ChEBI" id="CHEBI:58285"/>
        <dbReference type="ChEBI" id="CHEBI:156461"/>
        <dbReference type="ChEBI" id="CHEBI:167616"/>
        <dbReference type="EC" id="3.6.1.59"/>
    </reaction>
</comment>
<dbReference type="Pfam" id="PF05652">
    <property type="entry name" value="DcpS"/>
    <property type="match status" value="1"/>
</dbReference>
<dbReference type="AlphaFoldDB" id="A0A224Z3V5"/>
<dbReference type="GO" id="GO:0140932">
    <property type="term" value="F:5'-(N(7)-methyl 5'-triphosphoguanosine)-[mRNA] diphosphatase activity"/>
    <property type="evidence" value="ECO:0007669"/>
    <property type="project" value="UniProtKB-EC"/>
</dbReference>
<feature type="binding site" evidence="11">
    <location>
        <position position="254"/>
    </location>
    <ligand>
        <name>substrate</name>
    </ligand>
</feature>
<evidence type="ECO:0000256" key="8">
    <source>
        <dbReference type="ARBA" id="ARBA00030609"/>
    </source>
</evidence>
<proteinExistence type="inferred from homology"/>
<evidence type="ECO:0000256" key="5">
    <source>
        <dbReference type="ARBA" id="ARBA00022801"/>
    </source>
</evidence>
<dbReference type="Gene3D" id="3.30.200.40">
    <property type="entry name" value="Scavenger mRNA decapping enzyme, N-terminal domain"/>
    <property type="match status" value="1"/>
</dbReference>
<feature type="binding site" evidence="11">
    <location>
        <position position="276"/>
    </location>
    <ligand>
        <name>substrate</name>
    </ligand>
</feature>
<dbReference type="InterPro" id="IPR011145">
    <property type="entry name" value="Scavenger_mRNA_decap_enz_N"/>
</dbReference>
<feature type="active site" description="Nucleophile" evidence="10">
    <location>
        <position position="346"/>
    </location>
</feature>
<dbReference type="SUPFAM" id="SSF102860">
    <property type="entry name" value="mRNA decapping enzyme DcpS N-terminal domain"/>
    <property type="match status" value="1"/>
</dbReference>
<feature type="binding site" evidence="11">
    <location>
        <position position="274"/>
    </location>
    <ligand>
        <name>substrate</name>
    </ligand>
</feature>
<feature type="binding site" evidence="11">
    <location>
        <begin position="337"/>
        <end position="348"/>
    </location>
    <ligand>
        <name>substrate</name>
    </ligand>
</feature>
<evidence type="ECO:0000256" key="10">
    <source>
        <dbReference type="PIRSR" id="PIRSR028973-1"/>
    </source>
</evidence>
<reference evidence="13" key="1">
    <citation type="journal article" date="2017" name="Parasit. Vectors">
        <title>Sialotranscriptomics of Rhipicephalus zambeziensis reveals intricate expression profiles of secretory proteins and suggests tight temporal transcriptional regulation during blood-feeding.</title>
        <authorList>
            <person name="de Castro M.H."/>
            <person name="de Klerk D."/>
            <person name="Pienaar R."/>
            <person name="Rees D.J.G."/>
            <person name="Mans B.J."/>
        </authorList>
    </citation>
    <scope>NUCLEOTIDE SEQUENCE</scope>
    <source>
        <tissue evidence="13">Salivary glands</tissue>
    </source>
</reference>
<dbReference type="GO" id="GO:0000290">
    <property type="term" value="P:deadenylation-dependent decapping of nuclear-transcribed mRNA"/>
    <property type="evidence" value="ECO:0007669"/>
    <property type="project" value="InterPro"/>
</dbReference>
<feature type="binding site" evidence="11">
    <location>
        <position position="244"/>
    </location>
    <ligand>
        <name>substrate</name>
    </ligand>
</feature>
<protein>
    <recommendedName>
        <fullName evidence="4">m7GpppX diphosphatase</fullName>
        <ecNumber evidence="3">3.6.1.59</ecNumber>
    </recommendedName>
    <alternativeName>
        <fullName evidence="8">Decapping scavenger enzyme</fullName>
    </alternativeName>
    <alternativeName>
        <fullName evidence="7">Scavenger mRNA-decapping enzyme DcpS</fullName>
    </alternativeName>
</protein>
<accession>A0A224Z3V5</accession>
<evidence type="ECO:0000256" key="11">
    <source>
        <dbReference type="PIRSR" id="PIRSR028973-2"/>
    </source>
</evidence>
<evidence type="ECO:0000256" key="7">
    <source>
        <dbReference type="ARBA" id="ARBA00029885"/>
    </source>
</evidence>
<dbReference type="EC" id="3.6.1.59" evidence="3"/>
<dbReference type="Pfam" id="PF11969">
    <property type="entry name" value="DcpS_C"/>
    <property type="match status" value="1"/>
</dbReference>
<evidence type="ECO:0000256" key="1">
    <source>
        <dbReference type="ARBA" id="ARBA00004123"/>
    </source>
</evidence>
<feature type="region of interest" description="Disordered" evidence="12">
    <location>
        <begin position="172"/>
        <end position="191"/>
    </location>
</feature>
<dbReference type="InterPro" id="IPR036265">
    <property type="entry name" value="HIT-like_sf"/>
</dbReference>
<dbReference type="GO" id="GO:0005634">
    <property type="term" value="C:nucleus"/>
    <property type="evidence" value="ECO:0007669"/>
    <property type="project" value="UniProtKB-SubCell"/>
</dbReference>
<comment type="subcellular location">
    <subcellularLocation>
        <location evidence="1">Nucleus</location>
    </subcellularLocation>
</comment>
<evidence type="ECO:0000256" key="6">
    <source>
        <dbReference type="ARBA" id="ARBA00023242"/>
    </source>
</evidence>
<dbReference type="PIRSF" id="PIRSF028973">
    <property type="entry name" value="Scavenger_mRNA_decap_enz"/>
    <property type="match status" value="1"/>
</dbReference>
<evidence type="ECO:0000256" key="9">
    <source>
        <dbReference type="ARBA" id="ARBA00048222"/>
    </source>
</evidence>
<evidence type="ECO:0000313" key="13">
    <source>
        <dbReference type="EMBL" id="MAA20690.1"/>
    </source>
</evidence>
<name>A0A224Z3V5_9ACAR</name>
<evidence type="ECO:0000256" key="12">
    <source>
        <dbReference type="SAM" id="MobiDB-lite"/>
    </source>
</evidence>
<dbReference type="PANTHER" id="PTHR12978:SF0">
    <property type="entry name" value="M7GPPPX DIPHOSPHATASE"/>
    <property type="match status" value="1"/>
</dbReference>
<keyword evidence="6" id="KW-0539">Nucleus</keyword>
<comment type="similarity">
    <text evidence="2">Belongs to the HIT family.</text>
</comment>
<evidence type="ECO:0000256" key="2">
    <source>
        <dbReference type="ARBA" id="ARBA00010208"/>
    </source>
</evidence>
<dbReference type="GO" id="GO:0000932">
    <property type="term" value="C:P-body"/>
    <property type="evidence" value="ECO:0007669"/>
    <property type="project" value="TreeGrafter"/>
</dbReference>
<dbReference type="Gene3D" id="3.30.428.10">
    <property type="entry name" value="HIT-like"/>
    <property type="match status" value="1"/>
</dbReference>